<dbReference type="CDD" id="cd00121">
    <property type="entry name" value="MATH"/>
    <property type="match status" value="1"/>
</dbReference>
<reference evidence="2 3" key="1">
    <citation type="journal article" date="2018" name="Front. Plant Sci.">
        <title>Red Clover (Trifolium pratense) and Zigzag Clover (T. medium) - A Picture of Genomic Similarities and Differences.</title>
        <authorList>
            <person name="Dluhosova J."/>
            <person name="Istvanek J."/>
            <person name="Nedelnik J."/>
            <person name="Repkova J."/>
        </authorList>
    </citation>
    <scope>NUCLEOTIDE SEQUENCE [LARGE SCALE GENOMIC DNA]</scope>
    <source>
        <strain evidence="3">cv. 10/8</strain>
        <tissue evidence="2">Leaf</tissue>
    </source>
</reference>
<protein>
    <submittedName>
        <fullName evidence="2">Ubiquitin carboxyl-terminal hydrolase family protein</fullName>
    </submittedName>
</protein>
<dbReference type="Gene3D" id="2.60.210.10">
    <property type="entry name" value="Apoptosis, Tumor Necrosis Factor Receptor Associated Protein 2, Chain A"/>
    <property type="match status" value="1"/>
</dbReference>
<dbReference type="SUPFAM" id="SSF49599">
    <property type="entry name" value="TRAF domain-like"/>
    <property type="match status" value="1"/>
</dbReference>
<dbReference type="AlphaFoldDB" id="A0A392TWG6"/>
<evidence type="ECO:0000313" key="3">
    <source>
        <dbReference type="Proteomes" id="UP000265520"/>
    </source>
</evidence>
<accession>A0A392TWG6</accession>
<dbReference type="Proteomes" id="UP000265520">
    <property type="component" value="Unassembled WGS sequence"/>
</dbReference>
<name>A0A392TWG6_9FABA</name>
<keyword evidence="3" id="KW-1185">Reference proteome</keyword>
<sequence>GDMEQEQSSVDKFEEFTWKIENFSQYDPGTGVYSEPFVMGGYPWYDI</sequence>
<feature type="domain" description="MATH" evidence="1">
    <location>
        <begin position="13"/>
        <end position="47"/>
    </location>
</feature>
<dbReference type="PROSITE" id="PS50144">
    <property type="entry name" value="MATH"/>
    <property type="match status" value="1"/>
</dbReference>
<keyword evidence="2" id="KW-0378">Hydrolase</keyword>
<dbReference type="InterPro" id="IPR002083">
    <property type="entry name" value="MATH/TRAF_dom"/>
</dbReference>
<comment type="caution">
    <text evidence="2">The sequence shown here is derived from an EMBL/GenBank/DDBJ whole genome shotgun (WGS) entry which is preliminary data.</text>
</comment>
<evidence type="ECO:0000313" key="2">
    <source>
        <dbReference type="EMBL" id="MCI64165.1"/>
    </source>
</evidence>
<feature type="non-terminal residue" evidence="2">
    <location>
        <position position="1"/>
    </location>
</feature>
<dbReference type="GO" id="GO:0016787">
    <property type="term" value="F:hydrolase activity"/>
    <property type="evidence" value="ECO:0007669"/>
    <property type="project" value="UniProtKB-KW"/>
</dbReference>
<dbReference type="EMBL" id="LXQA010650460">
    <property type="protein sequence ID" value="MCI64165.1"/>
    <property type="molecule type" value="Genomic_DNA"/>
</dbReference>
<proteinExistence type="predicted"/>
<organism evidence="2 3">
    <name type="scientific">Trifolium medium</name>
    <dbReference type="NCBI Taxonomy" id="97028"/>
    <lineage>
        <taxon>Eukaryota</taxon>
        <taxon>Viridiplantae</taxon>
        <taxon>Streptophyta</taxon>
        <taxon>Embryophyta</taxon>
        <taxon>Tracheophyta</taxon>
        <taxon>Spermatophyta</taxon>
        <taxon>Magnoliopsida</taxon>
        <taxon>eudicotyledons</taxon>
        <taxon>Gunneridae</taxon>
        <taxon>Pentapetalae</taxon>
        <taxon>rosids</taxon>
        <taxon>fabids</taxon>
        <taxon>Fabales</taxon>
        <taxon>Fabaceae</taxon>
        <taxon>Papilionoideae</taxon>
        <taxon>50 kb inversion clade</taxon>
        <taxon>NPAAA clade</taxon>
        <taxon>Hologalegina</taxon>
        <taxon>IRL clade</taxon>
        <taxon>Trifolieae</taxon>
        <taxon>Trifolium</taxon>
    </lineage>
</organism>
<dbReference type="InterPro" id="IPR008974">
    <property type="entry name" value="TRAF-like"/>
</dbReference>
<evidence type="ECO:0000259" key="1">
    <source>
        <dbReference type="PROSITE" id="PS50144"/>
    </source>
</evidence>